<evidence type="ECO:0000256" key="1">
    <source>
        <dbReference type="SAM" id="SignalP"/>
    </source>
</evidence>
<dbReference type="Proteomes" id="UP000499080">
    <property type="component" value="Unassembled WGS sequence"/>
</dbReference>
<reference evidence="2 3" key="1">
    <citation type="journal article" date="2019" name="Sci. Rep.">
        <title>Orb-weaving spider Araneus ventricosus genome elucidates the spidroin gene catalogue.</title>
        <authorList>
            <person name="Kono N."/>
            <person name="Nakamura H."/>
            <person name="Ohtoshi R."/>
            <person name="Moran D.A.P."/>
            <person name="Shinohara A."/>
            <person name="Yoshida Y."/>
            <person name="Fujiwara M."/>
            <person name="Mori M."/>
            <person name="Tomita M."/>
            <person name="Arakawa K."/>
        </authorList>
    </citation>
    <scope>NUCLEOTIDE SEQUENCE [LARGE SCALE GENOMIC DNA]</scope>
</reference>
<keyword evidence="1" id="KW-0732">Signal</keyword>
<name>A0A4Y2I6P9_ARAVE</name>
<feature type="chain" id="PRO_5021308340" evidence="1">
    <location>
        <begin position="19"/>
        <end position="106"/>
    </location>
</feature>
<organism evidence="2 3">
    <name type="scientific">Araneus ventricosus</name>
    <name type="common">Orbweaver spider</name>
    <name type="synonym">Epeira ventricosa</name>
    <dbReference type="NCBI Taxonomy" id="182803"/>
    <lineage>
        <taxon>Eukaryota</taxon>
        <taxon>Metazoa</taxon>
        <taxon>Ecdysozoa</taxon>
        <taxon>Arthropoda</taxon>
        <taxon>Chelicerata</taxon>
        <taxon>Arachnida</taxon>
        <taxon>Araneae</taxon>
        <taxon>Araneomorphae</taxon>
        <taxon>Entelegynae</taxon>
        <taxon>Araneoidea</taxon>
        <taxon>Araneidae</taxon>
        <taxon>Araneus</taxon>
    </lineage>
</organism>
<feature type="signal peptide" evidence="1">
    <location>
        <begin position="1"/>
        <end position="18"/>
    </location>
</feature>
<accession>A0A4Y2I6P9</accession>
<evidence type="ECO:0000313" key="3">
    <source>
        <dbReference type="Proteomes" id="UP000499080"/>
    </source>
</evidence>
<proteinExistence type="predicted"/>
<comment type="caution">
    <text evidence="2">The sequence shown here is derived from an EMBL/GenBank/DDBJ whole genome shotgun (WGS) entry which is preliminary data.</text>
</comment>
<protein>
    <submittedName>
        <fullName evidence="2">Uncharacterized protein</fullName>
    </submittedName>
</protein>
<evidence type="ECO:0000313" key="2">
    <source>
        <dbReference type="EMBL" id="GBM73358.1"/>
    </source>
</evidence>
<dbReference type="EMBL" id="BGPR01002433">
    <property type="protein sequence ID" value="GBM73358.1"/>
    <property type="molecule type" value="Genomic_DNA"/>
</dbReference>
<sequence>MLLHFMLEVAAILHWVIMLRPPNRDIYYYCQLRIHTKNIHLLKSVCEVNDHHLLYFQGAGVWLNTGMVGYVGKGEQQAHPCPQLQYYAYRLFPDRKWFSEYFYCGD</sequence>
<dbReference type="AlphaFoldDB" id="A0A4Y2I6P9"/>
<keyword evidence="3" id="KW-1185">Reference proteome</keyword>
<gene>
    <name evidence="2" type="ORF">AVEN_37607_1</name>
</gene>